<dbReference type="Pfam" id="PF19621">
    <property type="entry name" value="DUF6126"/>
    <property type="match status" value="1"/>
</dbReference>
<sequence>MADPTTTATPAAAATAPVGAADTSAGPKTMDAGKWANKRVYLRLVIYTAGIHAFAGFIMLLFELGNRNK</sequence>
<keyword evidence="2" id="KW-1133">Transmembrane helix</keyword>
<evidence type="ECO:0000313" key="4">
    <source>
        <dbReference type="Proteomes" id="UP001212821"/>
    </source>
</evidence>
<dbReference type="EMBL" id="CP115450">
    <property type="protein sequence ID" value="WBP87596.1"/>
    <property type="molecule type" value="Genomic_DNA"/>
</dbReference>
<feature type="transmembrane region" description="Helical" evidence="2">
    <location>
        <begin position="44"/>
        <end position="62"/>
    </location>
</feature>
<organism evidence="3 4">
    <name type="scientific">Kitasatospora cathayae</name>
    <dbReference type="NCBI Taxonomy" id="3004092"/>
    <lineage>
        <taxon>Bacteria</taxon>
        <taxon>Bacillati</taxon>
        <taxon>Actinomycetota</taxon>
        <taxon>Actinomycetes</taxon>
        <taxon>Kitasatosporales</taxon>
        <taxon>Streptomycetaceae</taxon>
        <taxon>Kitasatospora</taxon>
    </lineage>
</organism>
<evidence type="ECO:0000256" key="2">
    <source>
        <dbReference type="SAM" id="Phobius"/>
    </source>
</evidence>
<protein>
    <submittedName>
        <fullName evidence="3">DUF6126 family protein</fullName>
    </submittedName>
</protein>
<reference evidence="4" key="1">
    <citation type="submission" date="2022-12" db="EMBL/GenBank/DDBJ databases">
        <authorList>
            <person name="Mo P."/>
        </authorList>
    </citation>
    <scope>NUCLEOTIDE SEQUENCE [LARGE SCALE GENOMIC DNA]</scope>
    <source>
        <strain evidence="4">HUAS 3-15</strain>
    </source>
</reference>
<evidence type="ECO:0000313" key="3">
    <source>
        <dbReference type="EMBL" id="WBP87596.1"/>
    </source>
</evidence>
<dbReference type="Proteomes" id="UP001212821">
    <property type="component" value="Chromosome"/>
</dbReference>
<dbReference type="InterPro" id="IPR046129">
    <property type="entry name" value="DUF6126"/>
</dbReference>
<gene>
    <name evidence="3" type="ORF">O1G21_18290</name>
</gene>
<feature type="region of interest" description="Disordered" evidence="1">
    <location>
        <begin position="1"/>
        <end position="28"/>
    </location>
</feature>
<proteinExistence type="predicted"/>
<name>A0ABY7Q4N9_9ACTN</name>
<feature type="compositionally biased region" description="Low complexity" evidence="1">
    <location>
        <begin position="1"/>
        <end position="25"/>
    </location>
</feature>
<keyword evidence="2" id="KW-0812">Transmembrane</keyword>
<evidence type="ECO:0000256" key="1">
    <source>
        <dbReference type="SAM" id="MobiDB-lite"/>
    </source>
</evidence>
<keyword evidence="4" id="KW-1185">Reference proteome</keyword>
<keyword evidence="2" id="KW-0472">Membrane</keyword>
<dbReference type="RefSeq" id="WP_270145171.1">
    <property type="nucleotide sequence ID" value="NZ_CP115450.1"/>
</dbReference>
<accession>A0ABY7Q4N9</accession>